<evidence type="ECO:0000259" key="4">
    <source>
        <dbReference type="PROSITE" id="PS51685"/>
    </source>
</evidence>
<accession>A0A0H2R5D5</accession>
<name>A0A0H2R5D5_9AGAM</name>
<keyword evidence="6" id="KW-1185">Reference proteome</keyword>
<evidence type="ECO:0000313" key="5">
    <source>
        <dbReference type="EMBL" id="KLO06995.1"/>
    </source>
</evidence>
<dbReference type="InterPro" id="IPR025714">
    <property type="entry name" value="Methyltranfer_dom"/>
</dbReference>
<dbReference type="GO" id="GO:0003838">
    <property type="term" value="F:sterol 24-C-methyltransferase activity"/>
    <property type="evidence" value="ECO:0007669"/>
    <property type="project" value="TreeGrafter"/>
</dbReference>
<evidence type="ECO:0000256" key="2">
    <source>
        <dbReference type="ARBA" id="ARBA00038188"/>
    </source>
</evidence>
<proteinExistence type="inferred from homology"/>
<dbReference type="FunFam" id="3.40.50.150:FF:000232">
    <property type="entry name" value="Sterol 24-C-methyltransferase erg6"/>
    <property type="match status" value="1"/>
</dbReference>
<evidence type="ECO:0000256" key="3">
    <source>
        <dbReference type="PROSITE-ProRule" id="PRU01022"/>
    </source>
</evidence>
<dbReference type="InterPro" id="IPR030384">
    <property type="entry name" value="MeTrfase_SMT"/>
</dbReference>
<protein>
    <recommendedName>
        <fullName evidence="4">SAM-dependent methyltransferase Erg6/SMT-type domain-containing protein</fullName>
    </recommendedName>
</protein>
<dbReference type="GO" id="GO:0006696">
    <property type="term" value="P:ergosterol biosynthetic process"/>
    <property type="evidence" value="ECO:0007669"/>
    <property type="project" value="TreeGrafter"/>
</dbReference>
<reference evidence="5 6" key="1">
    <citation type="submission" date="2015-04" db="EMBL/GenBank/DDBJ databases">
        <title>Complete genome sequence of Schizopora paradoxa KUC8140, a cosmopolitan wood degrader in East Asia.</title>
        <authorList>
            <consortium name="DOE Joint Genome Institute"/>
            <person name="Min B."/>
            <person name="Park H."/>
            <person name="Jang Y."/>
            <person name="Kim J.-J."/>
            <person name="Kim K.H."/>
            <person name="Pangilinan J."/>
            <person name="Lipzen A."/>
            <person name="Riley R."/>
            <person name="Grigoriev I.V."/>
            <person name="Spatafora J.W."/>
            <person name="Choi I.-G."/>
        </authorList>
    </citation>
    <scope>NUCLEOTIDE SEQUENCE [LARGE SCALE GENOMIC DNA]</scope>
    <source>
        <strain evidence="5 6">KUC8140</strain>
    </source>
</reference>
<evidence type="ECO:0000256" key="1">
    <source>
        <dbReference type="ARBA" id="ARBA00022679"/>
    </source>
</evidence>
<dbReference type="InParanoid" id="A0A0H2R5D5"/>
<dbReference type="Pfam" id="PF13847">
    <property type="entry name" value="Methyltransf_31"/>
    <property type="match status" value="1"/>
</dbReference>
<dbReference type="SUPFAM" id="SSF53335">
    <property type="entry name" value="S-adenosyl-L-methionine-dependent methyltransferases"/>
    <property type="match status" value="1"/>
</dbReference>
<dbReference type="PROSITE" id="PS51685">
    <property type="entry name" value="SAM_MT_ERG6_SMT"/>
    <property type="match status" value="1"/>
</dbReference>
<keyword evidence="3" id="KW-0489">Methyltransferase</keyword>
<dbReference type="InterPro" id="IPR029063">
    <property type="entry name" value="SAM-dependent_MTases_sf"/>
</dbReference>
<dbReference type="AlphaFoldDB" id="A0A0H2R5D5"/>
<dbReference type="InterPro" id="IPR013705">
    <property type="entry name" value="Sterol_MeTrfase_C"/>
</dbReference>
<dbReference type="EMBL" id="KQ086167">
    <property type="protein sequence ID" value="KLO06995.1"/>
    <property type="molecule type" value="Genomic_DNA"/>
</dbReference>
<dbReference type="CDD" id="cd02440">
    <property type="entry name" value="AdoMet_MTases"/>
    <property type="match status" value="1"/>
</dbReference>
<dbReference type="GO" id="GO:0032259">
    <property type="term" value="P:methylation"/>
    <property type="evidence" value="ECO:0007669"/>
    <property type="project" value="UniProtKB-KW"/>
</dbReference>
<dbReference type="InterPro" id="IPR050447">
    <property type="entry name" value="Erg6_SMT_methyltransf"/>
</dbReference>
<comment type="similarity">
    <text evidence="2 3">Belongs to the class I-like SAM-binding methyltransferase superfamily. Erg6/SMT family.</text>
</comment>
<dbReference type="GO" id="GO:0005783">
    <property type="term" value="C:endoplasmic reticulum"/>
    <property type="evidence" value="ECO:0007669"/>
    <property type="project" value="TreeGrafter"/>
</dbReference>
<dbReference type="Pfam" id="PF08498">
    <property type="entry name" value="Sterol_MT_C"/>
    <property type="match status" value="1"/>
</dbReference>
<sequence>MTTKEDGRVGQRIDNYAAFWQKDLTKEAKDDTENRVHQYTDVINGYYDGATELYEYAWGKSFHFSRFYAGEGFHASLSRHEHYLAAQMSLRPGMRVLDVGCGVGGPAREMARFSDVTVVGLNNNDFQIARGRKYTKEEGLDEQVSFAKGDFMKLVEQFGENSFDAVYAIEATVHAPTFEGIYEQIRRVLKPGGTFGVYEWCMTDRWNPAIPSHKALAHGIEFGNGIPEMRPLSSVRSALVKVGFEIEHEEDLAERDDPVPWYYPLEGDIRKAQTAWDYFTVWRMSWSGKLVTHTALKVAEFVGFVPAGTGKVGDALKIAADALVDGGRNKLFTPMYLVISRKPLEGTS</sequence>
<organism evidence="5 6">
    <name type="scientific">Schizopora paradoxa</name>
    <dbReference type="NCBI Taxonomy" id="27342"/>
    <lineage>
        <taxon>Eukaryota</taxon>
        <taxon>Fungi</taxon>
        <taxon>Dikarya</taxon>
        <taxon>Basidiomycota</taxon>
        <taxon>Agaricomycotina</taxon>
        <taxon>Agaricomycetes</taxon>
        <taxon>Hymenochaetales</taxon>
        <taxon>Schizoporaceae</taxon>
        <taxon>Schizopora</taxon>
    </lineage>
</organism>
<dbReference type="STRING" id="27342.A0A0H2R5D5"/>
<dbReference type="PANTHER" id="PTHR44068:SF1">
    <property type="entry name" value="HYPOTHETICAL LOC100005854"/>
    <property type="match status" value="1"/>
</dbReference>
<evidence type="ECO:0000313" key="6">
    <source>
        <dbReference type="Proteomes" id="UP000053477"/>
    </source>
</evidence>
<feature type="domain" description="SAM-dependent methyltransferase Erg6/SMT-type" evidence="4">
    <location>
        <begin position="46"/>
        <end position="343"/>
    </location>
</feature>
<dbReference type="OrthoDB" id="4310724at2759"/>
<dbReference type="FunCoup" id="A0A0H2R5D5">
    <property type="interactions" value="153"/>
</dbReference>
<dbReference type="Proteomes" id="UP000053477">
    <property type="component" value="Unassembled WGS sequence"/>
</dbReference>
<dbReference type="Gene3D" id="3.40.50.150">
    <property type="entry name" value="Vaccinia Virus protein VP39"/>
    <property type="match status" value="1"/>
</dbReference>
<gene>
    <name evidence="5" type="ORF">SCHPADRAFT_923016</name>
</gene>
<keyword evidence="1 3" id="KW-0808">Transferase</keyword>
<keyword evidence="3" id="KW-0949">S-adenosyl-L-methionine</keyword>
<dbReference type="PANTHER" id="PTHR44068">
    <property type="entry name" value="ZGC:194242"/>
    <property type="match status" value="1"/>
</dbReference>